<organism evidence="1">
    <name type="scientific">marine sediment metagenome</name>
    <dbReference type="NCBI Taxonomy" id="412755"/>
    <lineage>
        <taxon>unclassified sequences</taxon>
        <taxon>metagenomes</taxon>
        <taxon>ecological metagenomes</taxon>
    </lineage>
</organism>
<name>A0A0F9FJ78_9ZZZZ</name>
<proteinExistence type="predicted"/>
<comment type="caution">
    <text evidence="1">The sequence shown here is derived from an EMBL/GenBank/DDBJ whole genome shotgun (WGS) entry which is preliminary data.</text>
</comment>
<protein>
    <submittedName>
        <fullName evidence="1">Uncharacterized protein</fullName>
    </submittedName>
</protein>
<dbReference type="AlphaFoldDB" id="A0A0F9FJ78"/>
<reference evidence="1" key="1">
    <citation type="journal article" date="2015" name="Nature">
        <title>Complex archaea that bridge the gap between prokaryotes and eukaryotes.</title>
        <authorList>
            <person name="Spang A."/>
            <person name="Saw J.H."/>
            <person name="Jorgensen S.L."/>
            <person name="Zaremba-Niedzwiedzka K."/>
            <person name="Martijn J."/>
            <person name="Lind A.E."/>
            <person name="van Eijk R."/>
            <person name="Schleper C."/>
            <person name="Guy L."/>
            <person name="Ettema T.J."/>
        </authorList>
    </citation>
    <scope>NUCLEOTIDE SEQUENCE</scope>
</reference>
<evidence type="ECO:0000313" key="1">
    <source>
        <dbReference type="EMBL" id="KKL51152.1"/>
    </source>
</evidence>
<dbReference type="EMBL" id="LAZR01032344">
    <property type="protein sequence ID" value="KKL51152.1"/>
    <property type="molecule type" value="Genomic_DNA"/>
</dbReference>
<gene>
    <name evidence="1" type="ORF">LCGC14_2298330</name>
</gene>
<sequence length="58" mass="7060">MATYTDYSNAIAEVSDEYFRAQKKFKEFKSRHEGVAIIEEEFLEFRQAAFWPHKRKQR</sequence>
<accession>A0A0F9FJ78</accession>